<keyword evidence="3" id="KW-0436">Ligase</keyword>
<protein>
    <recommendedName>
        <fullName evidence="2">RNA 2',3'-cyclic phosphodiesterase</fullName>
        <shortName evidence="2">RNA 2',3'-CPDase</shortName>
        <ecNumber evidence="2">3.1.4.58</ecNumber>
    </recommendedName>
</protein>
<dbReference type="HAMAP" id="MF_01940">
    <property type="entry name" value="RNA_CPDase"/>
    <property type="match status" value="1"/>
</dbReference>
<sequence>MPRLFIAVNCNEETKNRLVSIRDLIKSQSVKGNFSRPENLHLTLAFLGETPDEQIPAICRIIKEAAYPAGSVQEPAQTAAFTLNFTRTGCFRHSNKELWWIGADDNDPCLAALMNIRRRLAEGLALSGISFDSRAFHPHITLGREIKYNAHPAGAAPIQIPQVKISFAVNRISLMKSQHIDKILVYTEIFAVDLIDKKQLSV</sequence>
<comment type="similarity">
    <text evidence="2">Belongs to the 2H phosphoesterase superfamily. ThpR family.</text>
</comment>
<organism evidence="3">
    <name type="scientific">uncultured bacterium contig00027</name>
    <dbReference type="NCBI Taxonomy" id="1181516"/>
    <lineage>
        <taxon>Bacteria</taxon>
        <taxon>environmental samples</taxon>
    </lineage>
</organism>
<dbReference type="InterPro" id="IPR004175">
    <property type="entry name" value="RNA_CPDase"/>
</dbReference>
<dbReference type="Gene3D" id="3.90.1140.10">
    <property type="entry name" value="Cyclic phosphodiesterase"/>
    <property type="match status" value="1"/>
</dbReference>
<dbReference type="SUPFAM" id="SSF55144">
    <property type="entry name" value="LigT-like"/>
    <property type="match status" value="1"/>
</dbReference>
<dbReference type="GO" id="GO:0004113">
    <property type="term" value="F:2',3'-cyclic-nucleotide 3'-phosphodiesterase activity"/>
    <property type="evidence" value="ECO:0007669"/>
    <property type="project" value="InterPro"/>
</dbReference>
<comment type="catalytic activity">
    <reaction evidence="2">
        <text>a 3'-end 2',3'-cyclophospho-ribonucleotide-RNA + H2O = a 3'-end 2'-phospho-ribonucleotide-RNA + H(+)</text>
        <dbReference type="Rhea" id="RHEA:11828"/>
        <dbReference type="Rhea" id="RHEA-COMP:10464"/>
        <dbReference type="Rhea" id="RHEA-COMP:17353"/>
        <dbReference type="ChEBI" id="CHEBI:15377"/>
        <dbReference type="ChEBI" id="CHEBI:15378"/>
        <dbReference type="ChEBI" id="CHEBI:83064"/>
        <dbReference type="ChEBI" id="CHEBI:173113"/>
        <dbReference type="EC" id="3.1.4.58"/>
    </reaction>
</comment>
<dbReference type="PANTHER" id="PTHR35561:SF1">
    <property type="entry name" value="RNA 2',3'-CYCLIC PHOSPHODIESTERASE"/>
    <property type="match status" value="1"/>
</dbReference>
<dbReference type="InterPro" id="IPR009097">
    <property type="entry name" value="Cyclic_Pdiesterase"/>
</dbReference>
<name>A0A806KK60_9BACT</name>
<dbReference type="Pfam" id="PF13563">
    <property type="entry name" value="2_5_RNA_ligase2"/>
    <property type="match status" value="1"/>
</dbReference>
<keyword evidence="1 2" id="KW-0378">Hydrolase</keyword>
<feature type="short sequence motif" description="HXTX 2" evidence="2">
    <location>
        <begin position="139"/>
        <end position="142"/>
    </location>
</feature>
<feature type="active site" description="Proton acceptor" evidence="2">
    <location>
        <position position="139"/>
    </location>
</feature>
<reference evidence="3" key="1">
    <citation type="submission" date="2012-03" db="EMBL/GenBank/DDBJ databases">
        <title>Functional metagenomics reveals considerable lignocellulase gene clusters in the gut microbiome of a wood-feeding higher termite.</title>
        <authorList>
            <person name="Liu N."/>
        </authorList>
    </citation>
    <scope>NUCLEOTIDE SEQUENCE</scope>
</reference>
<dbReference type="GO" id="GO:0016874">
    <property type="term" value="F:ligase activity"/>
    <property type="evidence" value="ECO:0007669"/>
    <property type="project" value="UniProtKB-KW"/>
</dbReference>
<feature type="active site" description="Proton donor" evidence="2">
    <location>
        <position position="41"/>
    </location>
</feature>
<comment type="function">
    <text evidence="2">Hydrolyzes RNA 2',3'-cyclic phosphodiester to an RNA 2'-phosphomonoester.</text>
</comment>
<dbReference type="EMBL" id="JQ844233">
    <property type="protein sequence ID" value="AGS53450.1"/>
    <property type="molecule type" value="Genomic_DNA"/>
</dbReference>
<accession>A0A806KK60</accession>
<dbReference type="NCBIfam" id="TIGR02258">
    <property type="entry name" value="2_5_ligase"/>
    <property type="match status" value="1"/>
</dbReference>
<dbReference type="AlphaFoldDB" id="A0A806KK60"/>
<dbReference type="EC" id="3.1.4.58" evidence="2"/>
<feature type="short sequence motif" description="HXTX 1" evidence="2">
    <location>
        <begin position="41"/>
        <end position="44"/>
    </location>
</feature>
<dbReference type="GO" id="GO:0008664">
    <property type="term" value="F:RNA 2',3'-cyclic 3'-phosphodiesterase activity"/>
    <property type="evidence" value="ECO:0007669"/>
    <property type="project" value="UniProtKB-EC"/>
</dbReference>
<evidence type="ECO:0000313" key="3">
    <source>
        <dbReference type="EMBL" id="AGS53450.1"/>
    </source>
</evidence>
<evidence type="ECO:0000256" key="1">
    <source>
        <dbReference type="ARBA" id="ARBA00022801"/>
    </source>
</evidence>
<evidence type="ECO:0000256" key="2">
    <source>
        <dbReference type="HAMAP-Rule" id="MF_01940"/>
    </source>
</evidence>
<dbReference type="PANTHER" id="PTHR35561">
    <property type="entry name" value="RNA 2',3'-CYCLIC PHOSPHODIESTERASE"/>
    <property type="match status" value="1"/>
</dbReference>
<proteinExistence type="inferred from homology"/>